<sequence>MYFKQDNTYNEMRKNSTMQWLTELLESEDVVNKNGAKLTIEHIEYLNYKIKELEDKNALKDEFLKKLKSKVNNK</sequence>
<proteinExistence type="predicted"/>
<dbReference type="AlphaFoldDB" id="A0A926EM44"/>
<reference evidence="1" key="1">
    <citation type="submission" date="2020-08" db="EMBL/GenBank/DDBJ databases">
        <title>Genome public.</title>
        <authorList>
            <person name="Liu C."/>
            <person name="Sun Q."/>
        </authorList>
    </citation>
    <scope>NUCLEOTIDE SEQUENCE</scope>
    <source>
        <strain evidence="1">NSJ-12</strain>
    </source>
</reference>
<comment type="caution">
    <text evidence="1">The sequence shown here is derived from an EMBL/GenBank/DDBJ whole genome shotgun (WGS) entry which is preliminary data.</text>
</comment>
<accession>A0A926EM44</accession>
<organism evidence="1 2">
    <name type="scientific">Zhenhengia yiwuensis</name>
    <dbReference type="NCBI Taxonomy" id="2763666"/>
    <lineage>
        <taxon>Bacteria</taxon>
        <taxon>Bacillati</taxon>
        <taxon>Bacillota</taxon>
        <taxon>Clostridia</taxon>
        <taxon>Lachnospirales</taxon>
        <taxon>Lachnospiraceae</taxon>
        <taxon>Zhenhengia</taxon>
    </lineage>
</organism>
<dbReference type="EMBL" id="JACRSY010000033">
    <property type="protein sequence ID" value="MBC8580980.1"/>
    <property type="molecule type" value="Genomic_DNA"/>
</dbReference>
<dbReference type="Proteomes" id="UP000655830">
    <property type="component" value="Unassembled WGS sequence"/>
</dbReference>
<gene>
    <name evidence="1" type="ORF">H8718_15790</name>
</gene>
<evidence type="ECO:0000313" key="2">
    <source>
        <dbReference type="Proteomes" id="UP000655830"/>
    </source>
</evidence>
<protein>
    <submittedName>
        <fullName evidence="1">Uncharacterized protein</fullName>
    </submittedName>
</protein>
<keyword evidence="2" id="KW-1185">Reference proteome</keyword>
<evidence type="ECO:0000313" key="1">
    <source>
        <dbReference type="EMBL" id="MBC8580980.1"/>
    </source>
</evidence>
<name>A0A926EM44_9FIRM</name>
<dbReference type="RefSeq" id="WP_249333660.1">
    <property type="nucleotide sequence ID" value="NZ_JACRSY010000033.1"/>
</dbReference>